<dbReference type="PANTHER" id="PTHR11516">
    <property type="entry name" value="PYRUVATE DEHYDROGENASE E1 COMPONENT, ALPHA SUBUNIT BACTERIAL AND ORGANELLAR"/>
    <property type="match status" value="1"/>
</dbReference>
<keyword evidence="5" id="KW-1185">Reference proteome</keyword>
<evidence type="ECO:0000313" key="4">
    <source>
        <dbReference type="EMBL" id="MFD1539790.1"/>
    </source>
</evidence>
<feature type="domain" description="Dehydrogenase E1 component" evidence="3">
    <location>
        <begin position="18"/>
        <end position="306"/>
    </location>
</feature>
<name>A0ABW4GBE1_9ACTN</name>
<protein>
    <submittedName>
        <fullName evidence="4">Thiamine pyrophosphate-dependent dehydrogenase E1 component subunit alpha</fullName>
    </submittedName>
</protein>
<dbReference type="EMBL" id="JBHUCM010000018">
    <property type="protein sequence ID" value="MFD1539790.1"/>
    <property type="molecule type" value="Genomic_DNA"/>
</dbReference>
<dbReference type="PANTHER" id="PTHR11516:SF60">
    <property type="entry name" value="PYRUVATE DEHYDROGENASE E1 COMPONENT SUBUNIT ALPHA"/>
    <property type="match status" value="1"/>
</dbReference>
<evidence type="ECO:0000256" key="1">
    <source>
        <dbReference type="ARBA" id="ARBA00001964"/>
    </source>
</evidence>
<dbReference type="RefSeq" id="WP_219533449.1">
    <property type="nucleotide sequence ID" value="NZ_JAHKRM010000018.1"/>
</dbReference>
<gene>
    <name evidence="4" type="ORF">ACFSJ0_22240</name>
</gene>
<keyword evidence="2" id="KW-0786">Thiamine pyrophosphate</keyword>
<accession>A0ABW4GBE1</accession>
<evidence type="ECO:0000256" key="2">
    <source>
        <dbReference type="ARBA" id="ARBA00023052"/>
    </source>
</evidence>
<comment type="caution">
    <text evidence="4">The sequence shown here is derived from an EMBL/GenBank/DDBJ whole genome shotgun (WGS) entry which is preliminary data.</text>
</comment>
<evidence type="ECO:0000313" key="5">
    <source>
        <dbReference type="Proteomes" id="UP001597097"/>
    </source>
</evidence>
<dbReference type="InterPro" id="IPR050642">
    <property type="entry name" value="PDH_E1_Alpha_Subunit"/>
</dbReference>
<dbReference type="CDD" id="cd02000">
    <property type="entry name" value="TPP_E1_PDC_ADC_BCADC"/>
    <property type="match status" value="1"/>
</dbReference>
<sequence>MSSLLNEAALADLTNLWRIRCFEEEVTRMRIEEQIVGSVHLCIGQEAIPVGACAALDLTRDAVFATYRGHGWALACGTDPVALFAELLGRETGTNGGRAGSAYLSDPDHGFYGENSIVGAGAPIAMGAALAARYDDSGRVALTVFGDGAMNQGAVHEAMNMASAFDLPVVFLVENNRYSELTPIAAMVRRDDLVSRAAAYGMRASRVDGNDVNAVREATSEAVAACRAGQGPVLIEALTQRLVGHYIGDAQVYRPHDEVEQARTKEPIIVLSAALRADGVSEHELAGIETRVRAEVAAAATAALAALPADPTAVKEHLYG</sequence>
<proteinExistence type="predicted"/>
<evidence type="ECO:0000259" key="3">
    <source>
        <dbReference type="Pfam" id="PF00676"/>
    </source>
</evidence>
<organism evidence="4 5">
    <name type="scientific">Nonomuraea guangzhouensis</name>
    <dbReference type="NCBI Taxonomy" id="1291555"/>
    <lineage>
        <taxon>Bacteria</taxon>
        <taxon>Bacillati</taxon>
        <taxon>Actinomycetota</taxon>
        <taxon>Actinomycetes</taxon>
        <taxon>Streptosporangiales</taxon>
        <taxon>Streptosporangiaceae</taxon>
        <taxon>Nonomuraea</taxon>
    </lineage>
</organism>
<dbReference type="InterPro" id="IPR001017">
    <property type="entry name" value="DH_E1"/>
</dbReference>
<reference evidence="5" key="1">
    <citation type="journal article" date="2019" name="Int. J. Syst. Evol. Microbiol.">
        <title>The Global Catalogue of Microorganisms (GCM) 10K type strain sequencing project: providing services to taxonomists for standard genome sequencing and annotation.</title>
        <authorList>
            <consortium name="The Broad Institute Genomics Platform"/>
            <consortium name="The Broad Institute Genome Sequencing Center for Infectious Disease"/>
            <person name="Wu L."/>
            <person name="Ma J."/>
        </authorList>
    </citation>
    <scope>NUCLEOTIDE SEQUENCE [LARGE SCALE GENOMIC DNA]</scope>
    <source>
        <strain evidence="5">CGMCC 1.15399</strain>
    </source>
</reference>
<dbReference type="Proteomes" id="UP001597097">
    <property type="component" value="Unassembled WGS sequence"/>
</dbReference>
<comment type="cofactor">
    <cofactor evidence="1">
        <name>thiamine diphosphate</name>
        <dbReference type="ChEBI" id="CHEBI:58937"/>
    </cofactor>
</comment>
<dbReference type="Pfam" id="PF00676">
    <property type="entry name" value="E1_dh"/>
    <property type="match status" value="1"/>
</dbReference>